<gene>
    <name evidence="1" type="ORF">B296_00018737</name>
</gene>
<evidence type="ECO:0000313" key="2">
    <source>
        <dbReference type="Proteomes" id="UP000287651"/>
    </source>
</evidence>
<reference evidence="1 2" key="1">
    <citation type="journal article" date="2014" name="Agronomy (Basel)">
        <title>A Draft Genome Sequence for Ensete ventricosum, the Drought-Tolerant Tree Against Hunger.</title>
        <authorList>
            <person name="Harrison J."/>
            <person name="Moore K.A."/>
            <person name="Paszkiewicz K."/>
            <person name="Jones T."/>
            <person name="Grant M."/>
            <person name="Ambacheew D."/>
            <person name="Muzemil S."/>
            <person name="Studholme D.J."/>
        </authorList>
    </citation>
    <scope>NUCLEOTIDE SEQUENCE [LARGE SCALE GENOMIC DNA]</scope>
</reference>
<proteinExistence type="predicted"/>
<evidence type="ECO:0000313" key="1">
    <source>
        <dbReference type="EMBL" id="RRT83026.1"/>
    </source>
</evidence>
<name>A0A427B3H9_ENSVE</name>
<dbReference type="AlphaFoldDB" id="A0A427B3H9"/>
<accession>A0A427B3H9</accession>
<sequence>MTDGWSRLVVDCCNSKNDIYSSKVHYMIMRGKPYLWVQEGDMHNMFPPRVALAGDIRLLNDDKVVTESLAESVVTEHETVDQASYAVSAILSNLSGLRYSTTVIGAATYASRLSCFEHFKKYPRCLRGWVVGFLMCEDGEGEVLRVACAFAHKALAACVAGEGKACRGRGMSDRVEGRGARAAIQGRG</sequence>
<protein>
    <submittedName>
        <fullName evidence="1">Uncharacterized protein</fullName>
    </submittedName>
</protein>
<dbReference type="PANTHER" id="PTHR37375:SF1">
    <property type="entry name" value="DUF2470 DOMAIN-CONTAINING PROTEIN"/>
    <property type="match status" value="1"/>
</dbReference>
<dbReference type="Proteomes" id="UP000287651">
    <property type="component" value="Unassembled WGS sequence"/>
</dbReference>
<dbReference type="PANTHER" id="PTHR37375">
    <property type="entry name" value="EXPRESSED PROTEIN"/>
    <property type="match status" value="1"/>
</dbReference>
<dbReference type="EMBL" id="AMZH03000575">
    <property type="protein sequence ID" value="RRT83026.1"/>
    <property type="molecule type" value="Genomic_DNA"/>
</dbReference>
<comment type="caution">
    <text evidence="1">The sequence shown here is derived from an EMBL/GenBank/DDBJ whole genome shotgun (WGS) entry which is preliminary data.</text>
</comment>
<organism evidence="1 2">
    <name type="scientific">Ensete ventricosum</name>
    <name type="common">Abyssinian banana</name>
    <name type="synonym">Musa ensete</name>
    <dbReference type="NCBI Taxonomy" id="4639"/>
    <lineage>
        <taxon>Eukaryota</taxon>
        <taxon>Viridiplantae</taxon>
        <taxon>Streptophyta</taxon>
        <taxon>Embryophyta</taxon>
        <taxon>Tracheophyta</taxon>
        <taxon>Spermatophyta</taxon>
        <taxon>Magnoliopsida</taxon>
        <taxon>Liliopsida</taxon>
        <taxon>Zingiberales</taxon>
        <taxon>Musaceae</taxon>
        <taxon>Ensete</taxon>
    </lineage>
</organism>